<dbReference type="PANTHER" id="PTHR43377">
    <property type="entry name" value="BILIVERDIN REDUCTASE A"/>
    <property type="match status" value="1"/>
</dbReference>
<dbReference type="STRING" id="479431.Namu_4096"/>
<accession>C8XHT3</accession>
<dbReference type="SUPFAM" id="SSF55347">
    <property type="entry name" value="Glyceraldehyde-3-phosphate dehydrogenase-like, C-terminal domain"/>
    <property type="match status" value="1"/>
</dbReference>
<organism evidence="3 4">
    <name type="scientific">Nakamurella multipartita (strain ATCC 700099 / DSM 44233 / CIP 104796 / JCM 9543 / NBRC 105858 / Y-104)</name>
    <name type="common">Microsphaera multipartita</name>
    <dbReference type="NCBI Taxonomy" id="479431"/>
    <lineage>
        <taxon>Bacteria</taxon>
        <taxon>Bacillati</taxon>
        <taxon>Actinomycetota</taxon>
        <taxon>Actinomycetes</taxon>
        <taxon>Nakamurellales</taxon>
        <taxon>Nakamurellaceae</taxon>
        <taxon>Nakamurella</taxon>
    </lineage>
</organism>
<dbReference type="SUPFAM" id="SSF51735">
    <property type="entry name" value="NAD(P)-binding Rossmann-fold domains"/>
    <property type="match status" value="1"/>
</dbReference>
<dbReference type="InterPro" id="IPR036291">
    <property type="entry name" value="NAD(P)-bd_dom_sf"/>
</dbReference>
<dbReference type="OrthoDB" id="9815825at2"/>
<dbReference type="InParanoid" id="C8XHT3"/>
<dbReference type="AlphaFoldDB" id="C8XHT3"/>
<dbReference type="Pfam" id="PF01408">
    <property type="entry name" value="GFO_IDH_MocA"/>
    <property type="match status" value="1"/>
</dbReference>
<dbReference type="PANTHER" id="PTHR43377:SF8">
    <property type="entry name" value="BLR3664 PROTEIN"/>
    <property type="match status" value="1"/>
</dbReference>
<name>C8XHT3_NAKMY</name>
<reference evidence="4" key="1">
    <citation type="submission" date="2009-09" db="EMBL/GenBank/DDBJ databases">
        <title>The complete genome of Nakamurella multipartita DSM 44233.</title>
        <authorList>
            <consortium name="US DOE Joint Genome Institute (JGI-PGF)"/>
            <person name="Lucas S."/>
            <person name="Copeland A."/>
            <person name="Lapidus A."/>
            <person name="Glavina del Rio T."/>
            <person name="Dalin E."/>
            <person name="Tice H."/>
            <person name="Bruce D."/>
            <person name="Goodwin L."/>
            <person name="Pitluck S."/>
            <person name="Kyrpides N."/>
            <person name="Mavromatis K."/>
            <person name="Ivanova N."/>
            <person name="Ovchinnikova G."/>
            <person name="Sims D."/>
            <person name="Meincke L."/>
            <person name="Brettin T."/>
            <person name="Detter J.C."/>
            <person name="Han C."/>
            <person name="Larimer F."/>
            <person name="Land M."/>
            <person name="Hauser L."/>
            <person name="Markowitz V."/>
            <person name="Cheng J.-F."/>
            <person name="Hugenholtz P."/>
            <person name="Woyke T."/>
            <person name="Wu D."/>
            <person name="Klenk H.-P."/>
            <person name="Eisen J.A."/>
        </authorList>
    </citation>
    <scope>NUCLEOTIDE SEQUENCE [LARGE SCALE GENOMIC DNA]</scope>
    <source>
        <strain evidence="4">ATCC 700099 / DSM 44233 / CIP 104796 / JCM 9543 / NBRC 105858 / Y-104</strain>
    </source>
</reference>
<dbReference type="HOGENOM" id="CLU_023194_1_1_11"/>
<dbReference type="Proteomes" id="UP000002218">
    <property type="component" value="Chromosome"/>
</dbReference>
<dbReference type="InterPro" id="IPR051450">
    <property type="entry name" value="Gfo/Idh/MocA_Oxidoreductases"/>
</dbReference>
<protein>
    <submittedName>
        <fullName evidence="3">Oxidoreductase domain protein</fullName>
    </submittedName>
</protein>
<evidence type="ECO:0000259" key="2">
    <source>
        <dbReference type="Pfam" id="PF22725"/>
    </source>
</evidence>
<feature type="domain" description="GFO/IDH/MocA-like oxidoreductase" evidence="2">
    <location>
        <begin position="136"/>
        <end position="273"/>
    </location>
</feature>
<dbReference type="EMBL" id="CP001737">
    <property type="protein sequence ID" value="ACV80386.1"/>
    <property type="molecule type" value="Genomic_DNA"/>
</dbReference>
<dbReference type="Pfam" id="PF22725">
    <property type="entry name" value="GFO_IDH_MocA_C3"/>
    <property type="match status" value="1"/>
</dbReference>
<dbReference type="Gene3D" id="3.30.360.10">
    <property type="entry name" value="Dihydrodipicolinate Reductase, domain 2"/>
    <property type="match status" value="1"/>
</dbReference>
<dbReference type="Gene3D" id="3.40.50.720">
    <property type="entry name" value="NAD(P)-binding Rossmann-like Domain"/>
    <property type="match status" value="1"/>
</dbReference>
<gene>
    <name evidence="3" type="ordered locus">Namu_4096</name>
</gene>
<dbReference type="eggNOG" id="COG0673">
    <property type="taxonomic scope" value="Bacteria"/>
</dbReference>
<dbReference type="InterPro" id="IPR055170">
    <property type="entry name" value="GFO_IDH_MocA-like_dom"/>
</dbReference>
<evidence type="ECO:0000313" key="4">
    <source>
        <dbReference type="Proteomes" id="UP000002218"/>
    </source>
</evidence>
<keyword evidence="4" id="KW-1185">Reference proteome</keyword>
<proteinExistence type="predicted"/>
<evidence type="ECO:0000313" key="3">
    <source>
        <dbReference type="EMBL" id="ACV80386.1"/>
    </source>
</evidence>
<reference evidence="3 4" key="2">
    <citation type="journal article" date="2010" name="Stand. Genomic Sci.">
        <title>Complete genome sequence of Nakamurella multipartita type strain (Y-104).</title>
        <authorList>
            <person name="Tice H."/>
            <person name="Mayilraj S."/>
            <person name="Sims D."/>
            <person name="Lapidus A."/>
            <person name="Nolan M."/>
            <person name="Lucas S."/>
            <person name="Glavina Del Rio T."/>
            <person name="Copeland A."/>
            <person name="Cheng J.F."/>
            <person name="Meincke L."/>
            <person name="Bruce D."/>
            <person name="Goodwin L."/>
            <person name="Pitluck S."/>
            <person name="Ivanova N."/>
            <person name="Mavromatis K."/>
            <person name="Ovchinnikova G."/>
            <person name="Pati A."/>
            <person name="Chen A."/>
            <person name="Palaniappan K."/>
            <person name="Land M."/>
            <person name="Hauser L."/>
            <person name="Chang Y.J."/>
            <person name="Jeffries C.D."/>
            <person name="Detter J.C."/>
            <person name="Brettin T."/>
            <person name="Rohde M."/>
            <person name="Goker M."/>
            <person name="Bristow J."/>
            <person name="Eisen J.A."/>
            <person name="Markowitz V."/>
            <person name="Hugenholtz P."/>
            <person name="Kyrpides N.C."/>
            <person name="Klenk H.P."/>
            <person name="Chen F."/>
        </authorList>
    </citation>
    <scope>NUCLEOTIDE SEQUENCE [LARGE SCALE GENOMIC DNA]</scope>
    <source>
        <strain evidence="4">ATCC 700099 / DSM 44233 / CIP 104796 / JCM 9543 / NBRC 105858 / Y-104</strain>
    </source>
</reference>
<dbReference type="KEGG" id="nml:Namu_4096"/>
<dbReference type="RefSeq" id="WP_015749211.1">
    <property type="nucleotide sequence ID" value="NC_013235.1"/>
</dbReference>
<feature type="domain" description="Gfo/Idh/MocA-like oxidoreductase N-terminal" evidence="1">
    <location>
        <begin position="10"/>
        <end position="127"/>
    </location>
</feature>
<evidence type="ECO:0000259" key="1">
    <source>
        <dbReference type="Pfam" id="PF01408"/>
    </source>
</evidence>
<sequence>MSPPAAGAPVRIAVAGAGLIGRRHIEEIDASTVADLAAIVDPFPAADEVAARYSVPRYAGLAELFAAGGVDGVILATPNQVHVQGGLECVAAGVPVIVEKPIGDTVEAATRLVEAGEAAGVPVLTGHHRNYSPIMARAREVVRSGVLGDLVAVVGTALFYKPDDYFEVGGGWRTQPGGGPILLNLIHEVNNLLSLVGDIVRVQAVTSDATRGFAVEDTAAMVFTFANGALGTFVLSDTAASPRSWEQTSLENKSYDSFPDEDCYHLAGTRGSLSVPTMRLKVYEGTPSWWEPLTSSTIELERSDPLANQITHFAAVIRGDEQPVCSGRDGLKTLKVVDAVIEAARTGRPVDITA</sequence>
<dbReference type="InterPro" id="IPR000683">
    <property type="entry name" value="Gfo/Idh/MocA-like_OxRdtase_N"/>
</dbReference>
<dbReference type="GO" id="GO:0000166">
    <property type="term" value="F:nucleotide binding"/>
    <property type="evidence" value="ECO:0007669"/>
    <property type="project" value="InterPro"/>
</dbReference>